<accession>A0A2H1VIH7</accession>
<protein>
    <submittedName>
        <fullName evidence="1">SFRICE_013128</fullName>
    </submittedName>
</protein>
<dbReference type="EMBL" id="ODYU01002750">
    <property type="protein sequence ID" value="SOQ40633.1"/>
    <property type="molecule type" value="Genomic_DNA"/>
</dbReference>
<organism evidence="1">
    <name type="scientific">Spodoptera frugiperda</name>
    <name type="common">Fall armyworm</name>
    <dbReference type="NCBI Taxonomy" id="7108"/>
    <lineage>
        <taxon>Eukaryota</taxon>
        <taxon>Metazoa</taxon>
        <taxon>Ecdysozoa</taxon>
        <taxon>Arthropoda</taxon>
        <taxon>Hexapoda</taxon>
        <taxon>Insecta</taxon>
        <taxon>Pterygota</taxon>
        <taxon>Neoptera</taxon>
        <taxon>Endopterygota</taxon>
        <taxon>Lepidoptera</taxon>
        <taxon>Glossata</taxon>
        <taxon>Ditrysia</taxon>
        <taxon>Noctuoidea</taxon>
        <taxon>Noctuidae</taxon>
        <taxon>Amphipyrinae</taxon>
        <taxon>Spodoptera</taxon>
    </lineage>
</organism>
<gene>
    <name evidence="1" type="ORF">SFRICE_013128</name>
</gene>
<name>A0A2H1VIH7_SPOFR</name>
<reference evidence="1" key="1">
    <citation type="submission" date="2016-07" db="EMBL/GenBank/DDBJ databases">
        <authorList>
            <person name="Bretaudeau A."/>
        </authorList>
    </citation>
    <scope>NUCLEOTIDE SEQUENCE</scope>
    <source>
        <strain evidence="1">Rice</strain>
        <tissue evidence="1">Whole body</tissue>
    </source>
</reference>
<dbReference type="AlphaFoldDB" id="A0A2H1VIH7"/>
<evidence type="ECO:0000313" key="1">
    <source>
        <dbReference type="EMBL" id="SOQ40633.1"/>
    </source>
</evidence>
<proteinExistence type="predicted"/>
<sequence>MFHVSVAALIANHQFSIQQYEHCMSFIQGAGWISLGSSTRECKYEWSRCRLVTSQFYTSGDEKGNTSHLMVSNQRRSWTFATPEESQVCCRPFKKEYALSLKENNFPISSPVSGEASGSVKLLLTKNLARKADTPSAFRAGAPLTVIRKMSGIYELMVG</sequence>